<keyword evidence="2 5" id="KW-0547">Nucleotide-binding</keyword>
<protein>
    <submittedName>
        <fullName evidence="8">Protein kinase</fullName>
        <ecNumber evidence="8">2.7.11.1</ecNumber>
    </submittedName>
</protein>
<feature type="region of interest" description="Disordered" evidence="6">
    <location>
        <begin position="1"/>
        <end position="20"/>
    </location>
</feature>
<dbReference type="Pfam" id="PF13191">
    <property type="entry name" value="AAA_16"/>
    <property type="match status" value="1"/>
</dbReference>
<evidence type="ECO:0000256" key="3">
    <source>
        <dbReference type="ARBA" id="ARBA00022777"/>
    </source>
</evidence>
<evidence type="ECO:0000313" key="9">
    <source>
        <dbReference type="Proteomes" id="UP000067626"/>
    </source>
</evidence>
<dbReference type="Gene3D" id="1.25.40.10">
    <property type="entry name" value="Tetratricopeptide repeat domain"/>
    <property type="match status" value="2"/>
</dbReference>
<dbReference type="InterPro" id="IPR011990">
    <property type="entry name" value="TPR-like_helical_dom_sf"/>
</dbReference>
<dbReference type="SMART" id="SM00382">
    <property type="entry name" value="AAA"/>
    <property type="match status" value="1"/>
</dbReference>
<dbReference type="InterPro" id="IPR000719">
    <property type="entry name" value="Prot_kinase_dom"/>
</dbReference>
<evidence type="ECO:0000256" key="5">
    <source>
        <dbReference type="PROSITE-ProRule" id="PRU10141"/>
    </source>
</evidence>
<dbReference type="SUPFAM" id="SSF56112">
    <property type="entry name" value="Protein kinase-like (PK-like)"/>
    <property type="match status" value="1"/>
</dbReference>
<feature type="region of interest" description="Disordered" evidence="6">
    <location>
        <begin position="37"/>
        <end position="57"/>
    </location>
</feature>
<dbReference type="PROSITE" id="PS00107">
    <property type="entry name" value="PROTEIN_KINASE_ATP"/>
    <property type="match status" value="1"/>
</dbReference>
<proteinExistence type="predicted"/>
<dbReference type="SMART" id="SM00220">
    <property type="entry name" value="S_TKc"/>
    <property type="match status" value="1"/>
</dbReference>
<dbReference type="STRING" id="52.CMC5_078870"/>
<sequence>MGTSRTSERPTEASGGGRCPQCGKRIVRVSGCFEHGLPATTHREPRPPPAGRSGRPTFPGFRVTRVLGWGGFGVVYAVERLTDGARLALKLARADIPGAACRLRREADVLRAVGSPHVPTVHGEGVNESGAPYILMDRIEAPTLAELGGVSSWSIPLRTVVTLANATLLPLEVVHARGRAHGDLKPENILVHGGLRATLLDFGSATAEGGDPWSGVPVGTPEYMTPEQCDGSARLDARTDIYAMGVILYELLTGKTPFWGPAAAVREAHRTRRPPPPSLLTPVPDDLEEVVLRCLAKRPEHRYPHARALRAALHEASLSVEEARPPSSAFRALESSPPPPSSLVGRRRVGLVYLEAAVSPLALQRRLHQLGGELAHIAGRRAVALYSHEVGENPARRALRAAQTLVQEGLCDRARVDLAPVHVQRRRDGTPRYLSAVFQQSARYPGPKDPAGVQLGPAAAAVLSEHAEPATLPPQGWMAPGPRLPDAALSATTEVSVLPLIGRRPLLQTLLRSARDALDGGPPTLTTLIGDVGTGKTRLYQALKAQLALVLPGVIVLGIEPRDHGDGGGALADLLRLALDLPRFAPKDAGEELLTSRLGGALPPATLWPAVALALGWLASDAPALAALSAAPGALRAMPIVVAGEALRARAARGGCAVVIDDAHLCDEAAMAALEHAAREGTVTRLWVCALGRPALATVHPGWGERAAHREKHHLDPLDAESAEALCRQLLLPVLDVPAAAVRRLVERSCAVPLLLTELIRGLKREGLVRRDPRNGTLRLASEELERLPDLPILEWLAERELDALPPALQAHARLVALLGDDIEIVDVSAVLRAMERQGGADQLPLDALAGTERLVDVGLLVRSADERRVAFRHPLLKDAIARGAPSDLKHHTHLAAVDHYRRADSQQARARLAMHAAAAGLDEEAATAYLALGEEACVRHAYLDAEIAFSRAIERGAPLAQAARGRGQMRSRLGRHAEALEDLRTARAQATAAGDVFAEVEILLEEATVLDWIGKYQSARERVRAAQALHAARPLRGSALDAPPTSRTTATHARVEAQLLLGEGRSLHRDDLEKEAAATLERAATAAGALGALGHETQMVALLLLSFILPNLGRLEEGARALDEVVRRCEERGDWMHLGPAMSNRGLLRSYRGDRAGLVSDFERTIAIGWDLGQPMLELGGHFNLAEVLYQMDDLRAAEPHLRAAALTAERHCGGARPAVIPLLEARMRLYQGDEAGAATVATDVRARSEESRRRGAVDAALTPSEDVLCTMIALAGSDAEDAAWDALETRSQTASVGQERLEVLEVRALAALRRGRRDDAARHLLRALTLAERIPNAMRARLERRLAEARATG</sequence>
<feature type="compositionally biased region" description="Basic and acidic residues" evidence="6">
    <location>
        <begin position="1"/>
        <end position="11"/>
    </location>
</feature>
<dbReference type="Pfam" id="PF00069">
    <property type="entry name" value="Pkinase"/>
    <property type="match status" value="1"/>
</dbReference>
<name>A0A0K1ESN5_CHOCO</name>
<accession>A0A0K1ESN5</accession>
<organism evidence="8 9">
    <name type="scientific">Chondromyces crocatus</name>
    <dbReference type="NCBI Taxonomy" id="52"/>
    <lineage>
        <taxon>Bacteria</taxon>
        <taxon>Pseudomonadati</taxon>
        <taxon>Myxococcota</taxon>
        <taxon>Polyangia</taxon>
        <taxon>Polyangiales</taxon>
        <taxon>Polyangiaceae</taxon>
        <taxon>Chondromyces</taxon>
    </lineage>
</organism>
<reference evidence="8 9" key="1">
    <citation type="submission" date="2015-07" db="EMBL/GenBank/DDBJ databases">
        <title>Genome analysis of myxobacterium Chondromyces crocatus Cm c5 reveals a high potential for natural compound synthesis and the genetic basis for the loss of fruiting body formation.</title>
        <authorList>
            <person name="Zaburannyi N."/>
            <person name="Bunk B."/>
            <person name="Maier J."/>
            <person name="Overmann J."/>
            <person name="Mueller R."/>
        </authorList>
    </citation>
    <scope>NUCLEOTIDE SEQUENCE [LARGE SCALE GENOMIC DNA]</scope>
    <source>
        <strain evidence="8 9">Cm c5</strain>
    </source>
</reference>
<dbReference type="InterPro" id="IPR017441">
    <property type="entry name" value="Protein_kinase_ATP_BS"/>
</dbReference>
<dbReference type="SUPFAM" id="SSF52540">
    <property type="entry name" value="P-loop containing nucleoside triphosphate hydrolases"/>
    <property type="match status" value="1"/>
</dbReference>
<evidence type="ECO:0000256" key="1">
    <source>
        <dbReference type="ARBA" id="ARBA00022679"/>
    </source>
</evidence>
<evidence type="ECO:0000256" key="4">
    <source>
        <dbReference type="ARBA" id="ARBA00022840"/>
    </source>
</evidence>
<feature type="domain" description="Protein kinase" evidence="7">
    <location>
        <begin position="61"/>
        <end position="317"/>
    </location>
</feature>
<keyword evidence="3 8" id="KW-0418">Kinase</keyword>
<dbReference type="Proteomes" id="UP000067626">
    <property type="component" value="Chromosome"/>
</dbReference>
<keyword evidence="1 8" id="KW-0808">Transferase</keyword>
<feature type="binding site" evidence="5">
    <location>
        <position position="90"/>
    </location>
    <ligand>
        <name>ATP</name>
        <dbReference type="ChEBI" id="CHEBI:30616"/>
    </ligand>
</feature>
<evidence type="ECO:0000259" key="7">
    <source>
        <dbReference type="PROSITE" id="PS50011"/>
    </source>
</evidence>
<dbReference type="InterPro" id="IPR019734">
    <property type="entry name" value="TPR_rpt"/>
</dbReference>
<dbReference type="KEGG" id="ccro:CMC5_078870"/>
<dbReference type="Gene3D" id="1.10.510.10">
    <property type="entry name" value="Transferase(Phosphotransferase) domain 1"/>
    <property type="match status" value="1"/>
</dbReference>
<dbReference type="EMBL" id="CP012159">
    <property type="protein sequence ID" value="AKT43652.1"/>
    <property type="molecule type" value="Genomic_DNA"/>
</dbReference>
<dbReference type="InterPro" id="IPR027417">
    <property type="entry name" value="P-loop_NTPase"/>
</dbReference>
<dbReference type="GO" id="GO:0005524">
    <property type="term" value="F:ATP binding"/>
    <property type="evidence" value="ECO:0007669"/>
    <property type="project" value="UniProtKB-UniRule"/>
</dbReference>
<dbReference type="PROSITE" id="PS50011">
    <property type="entry name" value="PROTEIN_KINASE_DOM"/>
    <property type="match status" value="1"/>
</dbReference>
<evidence type="ECO:0000313" key="8">
    <source>
        <dbReference type="EMBL" id="AKT43652.1"/>
    </source>
</evidence>
<dbReference type="InterPro" id="IPR011009">
    <property type="entry name" value="Kinase-like_dom_sf"/>
</dbReference>
<dbReference type="InterPro" id="IPR041664">
    <property type="entry name" value="AAA_16"/>
</dbReference>
<dbReference type="PANTHER" id="PTHR43289:SF6">
    <property type="entry name" value="SERINE_THREONINE-PROTEIN KINASE NEKL-3"/>
    <property type="match status" value="1"/>
</dbReference>
<evidence type="ECO:0000256" key="2">
    <source>
        <dbReference type="ARBA" id="ARBA00022741"/>
    </source>
</evidence>
<evidence type="ECO:0000256" key="6">
    <source>
        <dbReference type="SAM" id="MobiDB-lite"/>
    </source>
</evidence>
<dbReference type="SMART" id="SM00028">
    <property type="entry name" value="TPR"/>
    <property type="match status" value="4"/>
</dbReference>
<dbReference type="GO" id="GO:0004674">
    <property type="term" value="F:protein serine/threonine kinase activity"/>
    <property type="evidence" value="ECO:0007669"/>
    <property type="project" value="UniProtKB-EC"/>
</dbReference>
<dbReference type="CDD" id="cd14014">
    <property type="entry name" value="STKc_PknB_like"/>
    <property type="match status" value="1"/>
</dbReference>
<gene>
    <name evidence="8" type="ORF">CMC5_078870</name>
</gene>
<dbReference type="EC" id="2.7.11.1" evidence="8"/>
<dbReference type="PANTHER" id="PTHR43289">
    <property type="entry name" value="MITOGEN-ACTIVATED PROTEIN KINASE KINASE KINASE 20-RELATED"/>
    <property type="match status" value="1"/>
</dbReference>
<dbReference type="InterPro" id="IPR003593">
    <property type="entry name" value="AAA+_ATPase"/>
</dbReference>
<keyword evidence="9" id="KW-1185">Reference proteome</keyword>
<dbReference type="SUPFAM" id="SSF48452">
    <property type="entry name" value="TPR-like"/>
    <property type="match status" value="2"/>
</dbReference>
<dbReference type="Gene3D" id="3.30.200.20">
    <property type="entry name" value="Phosphorylase Kinase, domain 1"/>
    <property type="match status" value="1"/>
</dbReference>
<keyword evidence="4 5" id="KW-0067">ATP-binding</keyword>